<evidence type="ECO:0000256" key="1">
    <source>
        <dbReference type="SAM" id="MobiDB-lite"/>
    </source>
</evidence>
<protein>
    <recommendedName>
        <fullName evidence="2">DUF7082 domain-containing protein</fullName>
    </recommendedName>
</protein>
<accession>A0ABR3JKM9</accession>
<sequence length="382" mass="43473">MSVQSALLRYNRTRTPAPPLPTNSATPIMGRTPQITRRARSSSNLTAPDINGQTPVLQLLTPLDQMCQNWSASEMARGRRLVRFQKLQEGRRLMVSCQTVRQEDYSETETVISCIYREKTDEFYVTSVDIIYLLEKLTNDEFPVEEKNRIRRNLEGLRPTTVSKHKSGFEQFFQTIMDFPDPKPRNIEKDLKVFEWALLGQALDKILSKYIIYDPARSRSRSTSPKQDPVPGPDPEPEFTMDSDPPKDIDAPPHYTLDGYLAPSAAASVARHPYLEPLRLPLKQEPSLAPLLIGPSPDIDACFQFPESTSPVSTMMPETPTQPTSNTVRMPSDADLGFAAYWMEPQLVSDTHMFDFMDVVNQPKDEYSIDSMLNLHHDYKPY</sequence>
<feature type="compositionally biased region" description="Polar residues" evidence="1">
    <location>
        <begin position="319"/>
        <end position="329"/>
    </location>
</feature>
<proteinExistence type="predicted"/>
<feature type="domain" description="DUF7082" evidence="2">
    <location>
        <begin position="56"/>
        <end position="207"/>
    </location>
</feature>
<evidence type="ECO:0000259" key="2">
    <source>
        <dbReference type="Pfam" id="PF23305"/>
    </source>
</evidence>
<dbReference type="PANTHER" id="PTHR39463:SF1">
    <property type="entry name" value="MEDUSA"/>
    <property type="match status" value="1"/>
</dbReference>
<feature type="region of interest" description="Disordered" evidence="1">
    <location>
        <begin position="1"/>
        <end position="50"/>
    </location>
</feature>
<reference evidence="4" key="1">
    <citation type="submission" date="2024-06" db="EMBL/GenBank/DDBJ databases">
        <title>Multi-omics analyses provide insights into the biosynthesis of the anticancer antibiotic pleurotin in Hohenbuehelia grisea.</title>
        <authorList>
            <person name="Weaver J.A."/>
            <person name="Alberti F."/>
        </authorList>
    </citation>
    <scope>NUCLEOTIDE SEQUENCE [LARGE SCALE GENOMIC DNA]</scope>
    <source>
        <strain evidence="4">T-177</strain>
    </source>
</reference>
<dbReference type="InterPro" id="IPR055509">
    <property type="entry name" value="DUF7082"/>
</dbReference>
<name>A0ABR3JKM9_9AGAR</name>
<evidence type="ECO:0000313" key="4">
    <source>
        <dbReference type="Proteomes" id="UP001556367"/>
    </source>
</evidence>
<dbReference type="PANTHER" id="PTHR39463">
    <property type="entry name" value="MEDUSA"/>
    <property type="match status" value="1"/>
</dbReference>
<keyword evidence="4" id="KW-1185">Reference proteome</keyword>
<feature type="compositionally biased region" description="Polar residues" evidence="1">
    <location>
        <begin position="41"/>
        <end position="50"/>
    </location>
</feature>
<dbReference type="Proteomes" id="UP001556367">
    <property type="component" value="Unassembled WGS sequence"/>
</dbReference>
<gene>
    <name evidence="3" type="ORF">HGRIS_002246</name>
</gene>
<feature type="region of interest" description="Disordered" evidence="1">
    <location>
        <begin position="218"/>
        <end position="255"/>
    </location>
</feature>
<evidence type="ECO:0000313" key="3">
    <source>
        <dbReference type="EMBL" id="KAL0956077.1"/>
    </source>
</evidence>
<comment type="caution">
    <text evidence="3">The sequence shown here is derived from an EMBL/GenBank/DDBJ whole genome shotgun (WGS) entry which is preliminary data.</text>
</comment>
<dbReference type="Pfam" id="PF23305">
    <property type="entry name" value="DUF7082"/>
    <property type="match status" value="1"/>
</dbReference>
<organism evidence="3 4">
    <name type="scientific">Hohenbuehelia grisea</name>
    <dbReference type="NCBI Taxonomy" id="104357"/>
    <lineage>
        <taxon>Eukaryota</taxon>
        <taxon>Fungi</taxon>
        <taxon>Dikarya</taxon>
        <taxon>Basidiomycota</taxon>
        <taxon>Agaricomycotina</taxon>
        <taxon>Agaricomycetes</taxon>
        <taxon>Agaricomycetidae</taxon>
        <taxon>Agaricales</taxon>
        <taxon>Pleurotineae</taxon>
        <taxon>Pleurotaceae</taxon>
        <taxon>Hohenbuehelia</taxon>
    </lineage>
</organism>
<feature type="region of interest" description="Disordered" evidence="1">
    <location>
        <begin position="308"/>
        <end position="329"/>
    </location>
</feature>
<dbReference type="EMBL" id="JASNQZ010000006">
    <property type="protein sequence ID" value="KAL0956077.1"/>
    <property type="molecule type" value="Genomic_DNA"/>
</dbReference>